<dbReference type="Gene3D" id="2.160.10.10">
    <property type="entry name" value="Hexapeptide repeat proteins"/>
    <property type="match status" value="1"/>
</dbReference>
<dbReference type="InterPro" id="IPR051159">
    <property type="entry name" value="Hexapeptide_acetyltransf"/>
</dbReference>
<dbReference type="SUPFAM" id="SSF51161">
    <property type="entry name" value="Trimeric LpxA-like enzymes"/>
    <property type="match status" value="1"/>
</dbReference>
<evidence type="ECO:0000256" key="1">
    <source>
        <dbReference type="ARBA" id="ARBA00007274"/>
    </source>
</evidence>
<dbReference type="EMBL" id="AP027729">
    <property type="protein sequence ID" value="BDZ42744.1"/>
    <property type="molecule type" value="Genomic_DNA"/>
</dbReference>
<dbReference type="PANTHER" id="PTHR23416:SF23">
    <property type="entry name" value="ACETYLTRANSFERASE C18B11.09C-RELATED"/>
    <property type="match status" value="1"/>
</dbReference>
<dbReference type="PANTHER" id="PTHR23416">
    <property type="entry name" value="SIALIC ACID SYNTHASE-RELATED"/>
    <property type="match status" value="1"/>
</dbReference>
<keyword evidence="5" id="KW-1185">Reference proteome</keyword>
<dbReference type="Proteomes" id="UP001321475">
    <property type="component" value="Chromosome"/>
</dbReference>
<evidence type="ECO:0000313" key="5">
    <source>
        <dbReference type="Proteomes" id="UP001321475"/>
    </source>
</evidence>
<dbReference type="PROSITE" id="PS00101">
    <property type="entry name" value="HEXAPEP_TRANSFERASES"/>
    <property type="match status" value="1"/>
</dbReference>
<reference evidence="5" key="1">
    <citation type="journal article" date="2019" name="Int. J. Syst. Evol. Microbiol.">
        <title>The Global Catalogue of Microorganisms (GCM) 10K type strain sequencing project: providing services to taxonomists for standard genome sequencing and annotation.</title>
        <authorList>
            <consortium name="The Broad Institute Genomics Platform"/>
            <consortium name="The Broad Institute Genome Sequencing Center for Infectious Disease"/>
            <person name="Wu L."/>
            <person name="Ma J."/>
        </authorList>
    </citation>
    <scope>NUCLEOTIDE SEQUENCE [LARGE SCALE GENOMIC DNA]</scope>
    <source>
        <strain evidence="5">NBRC 108565</strain>
    </source>
</reference>
<evidence type="ECO:0000313" key="4">
    <source>
        <dbReference type="EMBL" id="BDZ42744.1"/>
    </source>
</evidence>
<sequence length="187" mass="20193">MTTPSAPRRRLSQFTGSGYDKGRGRPAQVGWMLASSLVTMRWWCPPSLRARILRGFGAKIGSGTNIRHGVRIHWPWKLEVGDDSWIGEGAYLLNLEPITIGSDVCISQQAMLCTGSHDARSPSFEFDNAPITVRDGAWIATRATVLRGVTVGRDAVVGATALVTADVPDGARVLAPRAADRTDHSGR</sequence>
<accession>A0ABM8G3M7</accession>
<dbReference type="RefSeq" id="WP_286217168.1">
    <property type="nucleotide sequence ID" value="NZ_AP027729.1"/>
</dbReference>
<dbReference type="InterPro" id="IPR011004">
    <property type="entry name" value="Trimer_LpxA-like_sf"/>
</dbReference>
<organism evidence="4 5">
    <name type="scientific">Paraoerskovia sediminicola</name>
    <dbReference type="NCBI Taxonomy" id="1138587"/>
    <lineage>
        <taxon>Bacteria</taxon>
        <taxon>Bacillati</taxon>
        <taxon>Actinomycetota</taxon>
        <taxon>Actinomycetes</taxon>
        <taxon>Micrococcales</taxon>
        <taxon>Cellulomonadaceae</taxon>
        <taxon>Paraoerskovia</taxon>
    </lineage>
</organism>
<keyword evidence="3" id="KW-0677">Repeat</keyword>
<keyword evidence="2" id="KW-0808">Transferase</keyword>
<dbReference type="CDD" id="cd05825">
    <property type="entry name" value="LbH_wcaF_like"/>
    <property type="match status" value="1"/>
</dbReference>
<protein>
    <submittedName>
        <fullName evidence="4">Colanic acid biosynthesis acetyltransferase WcaF</fullName>
    </submittedName>
</protein>
<proteinExistence type="inferred from homology"/>
<name>A0ABM8G3M7_9CELL</name>
<evidence type="ECO:0000256" key="3">
    <source>
        <dbReference type="ARBA" id="ARBA00022737"/>
    </source>
</evidence>
<comment type="similarity">
    <text evidence="1">Belongs to the transferase hexapeptide repeat family.</text>
</comment>
<evidence type="ECO:0000256" key="2">
    <source>
        <dbReference type="ARBA" id="ARBA00022679"/>
    </source>
</evidence>
<dbReference type="InterPro" id="IPR018357">
    <property type="entry name" value="Hexapep_transf_CS"/>
</dbReference>
<gene>
    <name evidence="4" type="ORF">GCM10025865_20430</name>
</gene>